<dbReference type="EMBL" id="VSRR010005851">
    <property type="protein sequence ID" value="MPC43484.1"/>
    <property type="molecule type" value="Genomic_DNA"/>
</dbReference>
<keyword evidence="3" id="KW-1185">Reference proteome</keyword>
<name>A0A5B7FG92_PORTR</name>
<gene>
    <name evidence="2" type="ORF">E2C01_037133</name>
</gene>
<accession>A0A5B7FG92</accession>
<protein>
    <submittedName>
        <fullName evidence="2">Uncharacterized protein</fullName>
    </submittedName>
</protein>
<evidence type="ECO:0000313" key="3">
    <source>
        <dbReference type="Proteomes" id="UP000324222"/>
    </source>
</evidence>
<evidence type="ECO:0000313" key="2">
    <source>
        <dbReference type="EMBL" id="MPC43484.1"/>
    </source>
</evidence>
<feature type="region of interest" description="Disordered" evidence="1">
    <location>
        <begin position="142"/>
        <end position="163"/>
    </location>
</feature>
<dbReference type="AlphaFoldDB" id="A0A5B7FG92"/>
<dbReference type="Proteomes" id="UP000324222">
    <property type="component" value="Unassembled WGS sequence"/>
</dbReference>
<sequence>MGVGRAPLAAAGLVAHYAGRVMLRGASRAPIGKGVVFFLRLVTQVNFDQRANGMGVWRRVCRPANLWDVRNLHDSSTGDAHRAVLVLAAVQSVCRIERCSQHSRHYHGWPLVRCGDELPKWPSFPSPAHKLLPMVCSEAGRVGHSHQRSGGPKSLRVSPAAPQ</sequence>
<proteinExistence type="predicted"/>
<organism evidence="2 3">
    <name type="scientific">Portunus trituberculatus</name>
    <name type="common">Swimming crab</name>
    <name type="synonym">Neptunus trituberculatus</name>
    <dbReference type="NCBI Taxonomy" id="210409"/>
    <lineage>
        <taxon>Eukaryota</taxon>
        <taxon>Metazoa</taxon>
        <taxon>Ecdysozoa</taxon>
        <taxon>Arthropoda</taxon>
        <taxon>Crustacea</taxon>
        <taxon>Multicrustacea</taxon>
        <taxon>Malacostraca</taxon>
        <taxon>Eumalacostraca</taxon>
        <taxon>Eucarida</taxon>
        <taxon>Decapoda</taxon>
        <taxon>Pleocyemata</taxon>
        <taxon>Brachyura</taxon>
        <taxon>Eubrachyura</taxon>
        <taxon>Portunoidea</taxon>
        <taxon>Portunidae</taxon>
        <taxon>Portuninae</taxon>
        <taxon>Portunus</taxon>
    </lineage>
</organism>
<evidence type="ECO:0000256" key="1">
    <source>
        <dbReference type="SAM" id="MobiDB-lite"/>
    </source>
</evidence>
<reference evidence="2 3" key="1">
    <citation type="submission" date="2019-05" db="EMBL/GenBank/DDBJ databases">
        <title>Another draft genome of Portunus trituberculatus and its Hox gene families provides insights of decapod evolution.</title>
        <authorList>
            <person name="Jeong J.-H."/>
            <person name="Song I."/>
            <person name="Kim S."/>
            <person name="Choi T."/>
            <person name="Kim D."/>
            <person name="Ryu S."/>
            <person name="Kim W."/>
        </authorList>
    </citation>
    <scope>NUCLEOTIDE SEQUENCE [LARGE SCALE GENOMIC DNA]</scope>
    <source>
        <tissue evidence="2">Muscle</tissue>
    </source>
</reference>
<comment type="caution">
    <text evidence="2">The sequence shown here is derived from an EMBL/GenBank/DDBJ whole genome shotgun (WGS) entry which is preliminary data.</text>
</comment>